<protein>
    <submittedName>
        <fullName evidence="5">Transporter substrate-binding domain-containing protein</fullName>
    </submittedName>
</protein>
<keyword evidence="6" id="KW-1185">Reference proteome</keyword>
<dbReference type="RefSeq" id="WP_349143906.1">
    <property type="nucleotide sequence ID" value="NZ_JBBMFC010000005.1"/>
</dbReference>
<evidence type="ECO:0000256" key="3">
    <source>
        <dbReference type="SAM" id="SignalP"/>
    </source>
</evidence>
<feature type="region of interest" description="Disordered" evidence="2">
    <location>
        <begin position="89"/>
        <end position="113"/>
    </location>
</feature>
<dbReference type="PANTHER" id="PTHR35936:SF17">
    <property type="entry name" value="ARGININE-BINDING EXTRACELLULAR PROTEIN ARTP"/>
    <property type="match status" value="1"/>
</dbReference>
<comment type="caution">
    <text evidence="5">The sequence shown here is derived from an EMBL/GenBank/DDBJ whole genome shotgun (WGS) entry which is preliminary data.</text>
</comment>
<dbReference type="SMART" id="SM00062">
    <property type="entry name" value="PBPb"/>
    <property type="match status" value="1"/>
</dbReference>
<feature type="compositionally biased region" description="Low complexity" evidence="2">
    <location>
        <begin position="344"/>
        <end position="400"/>
    </location>
</feature>
<sequence>MKKLVCLGLAALLAVQTTACGVNAQESTAKNEELVVEDVGVTEDKLPERNLKDDRLEQVTESGKLLIAISPDYAPFAFTEDSKDTTKISAADKETDTTKTSAADNTAQTDDTPTCAGSDVQLGEYIAKQLGVEPLFVEMEFDDCLKAAKEGTVDLVLLGMLPKNDRKASVDFTEEYYKPGKQVLLVTEEKQKKYKDLDAFIGKTVVAQYGTLQAQLVMEQMPETYMTLVDVVSDGIEMLRSGKADAVALDEAVAEDLMKEDDDLALSALELEYEAAGVVGGVVKDQKVFLDAVNKAIEEVKVQKLYYNWLAEATHQAAQKNPAIDDSEMTRERDRTKKTTVKMQTPATQPATDPATQPATDPATQPATDPAAQPATDPATQPATDPAAQPAADPAAQPAG</sequence>
<dbReference type="EMBL" id="JBBMFC010000005">
    <property type="protein sequence ID" value="MEQ2578051.1"/>
    <property type="molecule type" value="Genomic_DNA"/>
</dbReference>
<reference evidence="5 6" key="1">
    <citation type="submission" date="2024-03" db="EMBL/GenBank/DDBJ databases">
        <title>Human intestinal bacterial collection.</title>
        <authorList>
            <person name="Pauvert C."/>
            <person name="Hitch T.C.A."/>
            <person name="Clavel T."/>
        </authorList>
    </citation>
    <scope>NUCLEOTIDE SEQUENCE [LARGE SCALE GENOMIC DNA]</scope>
    <source>
        <strain evidence="5 6">CLA-AA-H78B</strain>
    </source>
</reference>
<dbReference type="Gene3D" id="3.40.190.10">
    <property type="entry name" value="Periplasmic binding protein-like II"/>
    <property type="match status" value="2"/>
</dbReference>
<feature type="domain" description="Solute-binding protein family 3/N-terminal" evidence="4">
    <location>
        <begin position="64"/>
        <end position="313"/>
    </location>
</feature>
<dbReference type="Pfam" id="PF00497">
    <property type="entry name" value="SBP_bac_3"/>
    <property type="match status" value="1"/>
</dbReference>
<feature type="region of interest" description="Disordered" evidence="2">
    <location>
        <begin position="316"/>
        <end position="400"/>
    </location>
</feature>
<organism evidence="5 6">
    <name type="scientific">Hominiventricola aquisgranensis</name>
    <dbReference type="NCBI Taxonomy" id="3133164"/>
    <lineage>
        <taxon>Bacteria</taxon>
        <taxon>Bacillati</taxon>
        <taxon>Bacillota</taxon>
        <taxon>Clostridia</taxon>
        <taxon>Lachnospirales</taxon>
        <taxon>Lachnospiraceae</taxon>
        <taxon>Hominiventricola</taxon>
    </lineage>
</organism>
<evidence type="ECO:0000256" key="2">
    <source>
        <dbReference type="SAM" id="MobiDB-lite"/>
    </source>
</evidence>
<dbReference type="PANTHER" id="PTHR35936">
    <property type="entry name" value="MEMBRANE-BOUND LYTIC MUREIN TRANSGLYCOSYLASE F"/>
    <property type="match status" value="1"/>
</dbReference>
<feature type="compositionally biased region" description="Basic and acidic residues" evidence="2">
    <location>
        <begin position="328"/>
        <end position="337"/>
    </location>
</feature>
<feature type="signal peptide" evidence="3">
    <location>
        <begin position="1"/>
        <end position="24"/>
    </location>
</feature>
<feature type="compositionally biased region" description="Polar residues" evidence="2">
    <location>
        <begin position="98"/>
        <end position="112"/>
    </location>
</feature>
<gene>
    <name evidence="5" type="ORF">WMO62_04215</name>
</gene>
<evidence type="ECO:0000256" key="1">
    <source>
        <dbReference type="ARBA" id="ARBA00022729"/>
    </source>
</evidence>
<dbReference type="Proteomes" id="UP001470288">
    <property type="component" value="Unassembled WGS sequence"/>
</dbReference>
<dbReference type="InterPro" id="IPR001638">
    <property type="entry name" value="Solute-binding_3/MltF_N"/>
</dbReference>
<evidence type="ECO:0000259" key="4">
    <source>
        <dbReference type="SMART" id="SM00062"/>
    </source>
</evidence>
<name>A0ABV1HZA3_9FIRM</name>
<feature type="chain" id="PRO_5045453521" evidence="3">
    <location>
        <begin position="25"/>
        <end position="400"/>
    </location>
</feature>
<evidence type="ECO:0000313" key="6">
    <source>
        <dbReference type="Proteomes" id="UP001470288"/>
    </source>
</evidence>
<keyword evidence="1 3" id="KW-0732">Signal</keyword>
<dbReference type="SUPFAM" id="SSF53850">
    <property type="entry name" value="Periplasmic binding protein-like II"/>
    <property type="match status" value="1"/>
</dbReference>
<evidence type="ECO:0000313" key="5">
    <source>
        <dbReference type="EMBL" id="MEQ2578051.1"/>
    </source>
</evidence>
<accession>A0ABV1HZA3</accession>
<proteinExistence type="predicted"/>